<sequence>MASTDQPGIPTLHHLNNSQSQRVLWFLEELGIEYHLVCHTRVGGRAPPELSNVHPLGKAPVLVTSDNRAIVETSAILGYLIDTYDHEGRFAAQDQVRDESLTSFAGSTIGTFGMIELVFEIVATKSPWPLSILQGWVKSNVHKSFTGPEYASQFSYLETQLTDGWFNGKNLGRSDVMLSWPMDFLAARKYVDFEKYPKISQWRKKVQERGAWKSALEKGNGYELATL</sequence>
<dbReference type="Gene3D" id="1.20.1050.10">
    <property type="match status" value="1"/>
</dbReference>
<dbReference type="CDD" id="cd03046">
    <property type="entry name" value="GST_N_GTT1_like"/>
    <property type="match status" value="1"/>
</dbReference>
<dbReference type="InterPro" id="IPR036282">
    <property type="entry name" value="Glutathione-S-Trfase_C_sf"/>
</dbReference>
<dbReference type="Pfam" id="PF00043">
    <property type="entry name" value="GST_C"/>
    <property type="match status" value="1"/>
</dbReference>
<dbReference type="SFLD" id="SFLDS00019">
    <property type="entry name" value="Glutathione_Transferase_(cytos"/>
    <property type="match status" value="1"/>
</dbReference>
<organism evidence="4 5">
    <name type="scientific">Monilinia vaccinii-corymbosi</name>
    <dbReference type="NCBI Taxonomy" id="61207"/>
    <lineage>
        <taxon>Eukaryota</taxon>
        <taxon>Fungi</taxon>
        <taxon>Dikarya</taxon>
        <taxon>Ascomycota</taxon>
        <taxon>Pezizomycotina</taxon>
        <taxon>Leotiomycetes</taxon>
        <taxon>Helotiales</taxon>
        <taxon>Sclerotiniaceae</taxon>
        <taxon>Monilinia</taxon>
    </lineage>
</organism>
<dbReference type="InterPro" id="IPR010987">
    <property type="entry name" value="Glutathione-S-Trfase_C-like"/>
</dbReference>
<name>A0A8A3P000_9HELO</name>
<dbReference type="PANTHER" id="PTHR44051">
    <property type="entry name" value="GLUTATHIONE S-TRANSFERASE-RELATED"/>
    <property type="match status" value="1"/>
</dbReference>
<accession>A0A8A3P000</accession>
<protein>
    <recommendedName>
        <fullName evidence="6">GST N-terminal domain-containing protein</fullName>
    </recommendedName>
</protein>
<dbReference type="InterPro" id="IPR004046">
    <property type="entry name" value="GST_C"/>
</dbReference>
<evidence type="ECO:0000313" key="4">
    <source>
        <dbReference type="EMBL" id="QSZ31225.1"/>
    </source>
</evidence>
<dbReference type="PROSITE" id="PS50405">
    <property type="entry name" value="GST_CTER"/>
    <property type="match status" value="1"/>
</dbReference>
<dbReference type="SUPFAM" id="SSF52833">
    <property type="entry name" value="Thioredoxin-like"/>
    <property type="match status" value="1"/>
</dbReference>
<dbReference type="InterPro" id="IPR004045">
    <property type="entry name" value="Glutathione_S-Trfase_N"/>
</dbReference>
<gene>
    <name evidence="4" type="ORF">DSL72_000788</name>
</gene>
<dbReference type="PANTHER" id="PTHR44051:SF9">
    <property type="entry name" value="GLUTATHIONE S-TRANSFERASE 1"/>
    <property type="match status" value="1"/>
</dbReference>
<dbReference type="Gene3D" id="3.40.30.10">
    <property type="entry name" value="Glutaredoxin"/>
    <property type="match status" value="1"/>
</dbReference>
<feature type="domain" description="GST N-terminal" evidence="2">
    <location>
        <begin position="7"/>
        <end position="88"/>
    </location>
</feature>
<dbReference type="EMBL" id="CP063406">
    <property type="protein sequence ID" value="QSZ31225.1"/>
    <property type="molecule type" value="Genomic_DNA"/>
</dbReference>
<dbReference type="Pfam" id="PF13409">
    <property type="entry name" value="GST_N_2"/>
    <property type="match status" value="1"/>
</dbReference>
<dbReference type="OrthoDB" id="2309723at2759"/>
<evidence type="ECO:0000313" key="5">
    <source>
        <dbReference type="Proteomes" id="UP000672032"/>
    </source>
</evidence>
<comment type="similarity">
    <text evidence="1">Belongs to the GST superfamily.</text>
</comment>
<evidence type="ECO:0008006" key="6">
    <source>
        <dbReference type="Google" id="ProtNLM"/>
    </source>
</evidence>
<evidence type="ECO:0000259" key="3">
    <source>
        <dbReference type="PROSITE" id="PS50405"/>
    </source>
</evidence>
<proteinExistence type="inferred from homology"/>
<dbReference type="SFLD" id="SFLDG00358">
    <property type="entry name" value="Main_(cytGST)"/>
    <property type="match status" value="1"/>
</dbReference>
<evidence type="ECO:0000256" key="1">
    <source>
        <dbReference type="ARBA" id="ARBA00007409"/>
    </source>
</evidence>
<reference evidence="4" key="1">
    <citation type="submission" date="2020-10" db="EMBL/GenBank/DDBJ databases">
        <title>Genome Sequence of Monilinia vaccinii-corymbosi Sheds Light on Mummy Berry Disease Infection of Blueberry and Mating Type.</title>
        <authorList>
            <person name="Yow A.G."/>
            <person name="Zhang Y."/>
            <person name="Bansal K."/>
            <person name="Eacker S.M."/>
            <person name="Sullivan S."/>
            <person name="Liachko I."/>
            <person name="Cubeta M.A."/>
            <person name="Rollins J.A."/>
            <person name="Ashrafi H."/>
        </authorList>
    </citation>
    <scope>NUCLEOTIDE SEQUENCE</scope>
    <source>
        <strain evidence="4">RL-1</strain>
    </source>
</reference>
<keyword evidence="5" id="KW-1185">Reference proteome</keyword>
<dbReference type="InterPro" id="IPR040079">
    <property type="entry name" value="Glutathione_S-Trfase"/>
</dbReference>
<dbReference type="AlphaFoldDB" id="A0A8A3P000"/>
<evidence type="ECO:0000259" key="2">
    <source>
        <dbReference type="PROSITE" id="PS50404"/>
    </source>
</evidence>
<dbReference type="InterPro" id="IPR036249">
    <property type="entry name" value="Thioredoxin-like_sf"/>
</dbReference>
<dbReference type="SUPFAM" id="SSF47616">
    <property type="entry name" value="GST C-terminal domain-like"/>
    <property type="match status" value="1"/>
</dbReference>
<dbReference type="PROSITE" id="PS50404">
    <property type="entry name" value="GST_NTER"/>
    <property type="match status" value="1"/>
</dbReference>
<dbReference type="Proteomes" id="UP000672032">
    <property type="component" value="Chromosome 2"/>
</dbReference>
<feature type="domain" description="GST C-terminal" evidence="3">
    <location>
        <begin position="91"/>
        <end position="227"/>
    </location>
</feature>